<evidence type="ECO:0000256" key="5">
    <source>
        <dbReference type="ARBA" id="ARBA00026071"/>
    </source>
</evidence>
<keyword evidence="4" id="KW-0539">Nucleus</keyword>
<keyword evidence="2" id="KW-0963">Cytoplasm</keyword>
<sequence length="210" mass="23236">MLLSSNTNLFLFIGGSVVAMVGKDCVAIASDLRLGNQSLGLSNKFEKVYNYGHVYLGLTGLATDAITLSEVFRYKTNLYKLREERQIEPESFANLVSSTLYEKRFGPYFIGPVVAGINSITSKPFICGFDLIGCIDFAKDFIVSGTATDQLYGMCESLYEPDLEPEDLFETISQALLNAADRDALSGWGGVVYIITKDKVVKRYLKSRQD</sequence>
<comment type="caution">
    <text evidence="7">The sequence shown here is derived from an EMBL/GenBank/DDBJ whole genome shotgun (WGS) entry which is preliminary data.</text>
</comment>
<dbReference type="GO" id="GO:0010499">
    <property type="term" value="P:proteasomal ubiquitin-independent protein catabolic process"/>
    <property type="evidence" value="ECO:0007669"/>
    <property type="project" value="UniProtKB-ARBA"/>
</dbReference>
<comment type="subunit">
    <text evidence="5">The 26S proteasome consists of a 20S proteasome core and two 19S regulatory subunits. The 20S proteasome core is composed of 28 subunits that are arranged in four stacked rings, resulting in a barrel-shaped structure. The two end rings are each formed by seven alpha subunits, and the two central rings are each formed by seven beta subunits. The catalytic chamber with the active sites is on the inside of the barrel.</text>
</comment>
<feature type="chain" id="PRO_5003834551" evidence="6">
    <location>
        <begin position="20"/>
        <end position="210"/>
    </location>
</feature>
<reference evidence="7 8" key="1">
    <citation type="journal article" date="2012" name="Eukaryot. Cell">
        <title>Draft genome sequence of Wickerhamomyces ciferrii NRRL Y-1031 F-60-10.</title>
        <authorList>
            <person name="Schneider J."/>
            <person name="Andrea H."/>
            <person name="Blom J."/>
            <person name="Jaenicke S."/>
            <person name="Ruckert C."/>
            <person name="Schorsch C."/>
            <person name="Szczepanowski R."/>
            <person name="Farwick M."/>
            <person name="Goesmann A."/>
            <person name="Puhler A."/>
            <person name="Schaffer S."/>
            <person name="Tauch A."/>
            <person name="Kohler T."/>
            <person name="Brinkrolf K."/>
        </authorList>
    </citation>
    <scope>NUCLEOTIDE SEQUENCE [LARGE SCALE GENOMIC DNA]</scope>
    <source>
        <strain evidence="8">ATCC 14091 / BCRC 22168 / CBS 111 / JCM 3599 / NBRC 0793 / NRRL Y-1031 F-60-10</strain>
    </source>
</reference>
<dbReference type="Proteomes" id="UP000009328">
    <property type="component" value="Unassembled WGS sequence"/>
</dbReference>
<comment type="subcellular location">
    <subcellularLocation>
        <location evidence="1">Nucleus</location>
    </subcellularLocation>
</comment>
<evidence type="ECO:0000256" key="1">
    <source>
        <dbReference type="ARBA" id="ARBA00004123"/>
    </source>
</evidence>
<evidence type="ECO:0000256" key="3">
    <source>
        <dbReference type="ARBA" id="ARBA00022942"/>
    </source>
</evidence>
<dbReference type="PROSITE" id="PS00854">
    <property type="entry name" value="PROTEASOME_BETA_1"/>
    <property type="match status" value="1"/>
</dbReference>
<accession>K0KVM6</accession>
<dbReference type="GO" id="GO:0005737">
    <property type="term" value="C:cytoplasm"/>
    <property type="evidence" value="ECO:0007669"/>
    <property type="project" value="TreeGrafter"/>
</dbReference>
<dbReference type="InterPro" id="IPR016050">
    <property type="entry name" value="Proteasome_bsu_CS"/>
</dbReference>
<dbReference type="InterPro" id="IPR029055">
    <property type="entry name" value="Ntn_hydrolases_N"/>
</dbReference>
<dbReference type="GO" id="GO:0043161">
    <property type="term" value="P:proteasome-mediated ubiquitin-dependent protein catabolic process"/>
    <property type="evidence" value="ECO:0007669"/>
    <property type="project" value="InterPro"/>
</dbReference>
<evidence type="ECO:0000313" key="8">
    <source>
        <dbReference type="Proteomes" id="UP000009328"/>
    </source>
</evidence>
<proteinExistence type="predicted"/>
<organism evidence="7 8">
    <name type="scientific">Wickerhamomyces ciferrii (strain ATCC 14091 / BCRC 22168 / CBS 111 / JCM 3599 / NBRC 0793 / NRRL Y-1031 F-60-10)</name>
    <name type="common">Yeast</name>
    <name type="synonym">Pichia ciferrii</name>
    <dbReference type="NCBI Taxonomy" id="1206466"/>
    <lineage>
        <taxon>Eukaryota</taxon>
        <taxon>Fungi</taxon>
        <taxon>Dikarya</taxon>
        <taxon>Ascomycota</taxon>
        <taxon>Saccharomycotina</taxon>
        <taxon>Saccharomycetes</taxon>
        <taxon>Phaffomycetales</taxon>
        <taxon>Wickerhamomycetaceae</taxon>
        <taxon>Wickerhamomyces</taxon>
    </lineage>
</organism>
<dbReference type="GO" id="GO:0005634">
    <property type="term" value="C:nucleus"/>
    <property type="evidence" value="ECO:0007669"/>
    <property type="project" value="UniProtKB-SubCell"/>
</dbReference>
<dbReference type="STRING" id="1206466.K0KVM6"/>
<dbReference type="SUPFAM" id="SSF56235">
    <property type="entry name" value="N-terminal nucleophile aminohydrolases (Ntn hydrolases)"/>
    <property type="match status" value="1"/>
</dbReference>
<dbReference type="PANTHER" id="PTHR32194">
    <property type="entry name" value="METALLOPROTEASE TLDD"/>
    <property type="match status" value="1"/>
</dbReference>
<evidence type="ECO:0000256" key="2">
    <source>
        <dbReference type="ARBA" id="ARBA00022490"/>
    </source>
</evidence>
<dbReference type="FunFam" id="3.60.20.10:FF:000003">
    <property type="entry name" value="Proteasome subunit beta type-3"/>
    <property type="match status" value="1"/>
</dbReference>
<evidence type="ECO:0000313" key="7">
    <source>
        <dbReference type="EMBL" id="CCH45193.1"/>
    </source>
</evidence>
<evidence type="ECO:0000256" key="4">
    <source>
        <dbReference type="ARBA" id="ARBA00023242"/>
    </source>
</evidence>
<dbReference type="GO" id="GO:0016787">
    <property type="term" value="F:hydrolase activity"/>
    <property type="evidence" value="ECO:0007669"/>
    <property type="project" value="UniProtKB-KW"/>
</dbReference>
<dbReference type="GO" id="GO:0019774">
    <property type="term" value="C:proteasome core complex, beta-subunit complex"/>
    <property type="evidence" value="ECO:0007669"/>
    <property type="project" value="InterPro"/>
</dbReference>
<dbReference type="Pfam" id="PF00227">
    <property type="entry name" value="Proteasome"/>
    <property type="match status" value="1"/>
</dbReference>
<feature type="signal peptide" evidence="6">
    <location>
        <begin position="1"/>
        <end position="19"/>
    </location>
</feature>
<dbReference type="PANTHER" id="PTHR32194:SF10">
    <property type="entry name" value="PROTEASOME SUBUNIT BETA TYPE-3"/>
    <property type="match status" value="1"/>
</dbReference>
<dbReference type="InterPro" id="IPR001353">
    <property type="entry name" value="Proteasome_sua/b"/>
</dbReference>
<keyword evidence="7" id="KW-0378">Hydrolase</keyword>
<dbReference type="PROSITE" id="PS51476">
    <property type="entry name" value="PROTEASOME_BETA_2"/>
    <property type="match status" value="1"/>
</dbReference>
<dbReference type="InterPro" id="IPR033811">
    <property type="entry name" value="Proteasome_beta_3"/>
</dbReference>
<name>K0KVM6_WICCF</name>
<evidence type="ECO:0000256" key="6">
    <source>
        <dbReference type="SAM" id="SignalP"/>
    </source>
</evidence>
<dbReference type="Gene3D" id="3.60.20.10">
    <property type="entry name" value="Glutamine Phosphoribosylpyrophosphate, subunit 1, domain 1"/>
    <property type="match status" value="1"/>
</dbReference>
<dbReference type="InParanoid" id="K0KVM6"/>
<dbReference type="CDD" id="cd03759">
    <property type="entry name" value="proteasome_beta_type_3"/>
    <property type="match status" value="1"/>
</dbReference>
<keyword evidence="6" id="KW-0732">Signal</keyword>
<protein>
    <submittedName>
        <fullName evidence="7">Proteasome component</fullName>
        <ecNumber evidence="7">3.4.25.1</ecNumber>
    </submittedName>
</protein>
<keyword evidence="3 7" id="KW-0647">Proteasome</keyword>
<dbReference type="InterPro" id="IPR023333">
    <property type="entry name" value="Proteasome_suB-type"/>
</dbReference>
<dbReference type="EC" id="3.4.25.1" evidence="7"/>
<dbReference type="FunCoup" id="K0KVM6">
    <property type="interactions" value="1093"/>
</dbReference>
<dbReference type="EMBL" id="CAIF01000184">
    <property type="protein sequence ID" value="CCH45193.1"/>
    <property type="molecule type" value="Genomic_DNA"/>
</dbReference>
<dbReference type="eggNOG" id="KOG0180">
    <property type="taxonomic scope" value="Eukaryota"/>
</dbReference>
<dbReference type="HOGENOM" id="CLU_035750_10_0_1"/>
<gene>
    <name evidence="7" type="ORF">BN7_4774</name>
</gene>
<keyword evidence="8" id="KW-1185">Reference proteome</keyword>
<dbReference type="AlphaFoldDB" id="K0KVM6"/>